<name>A0A0V0UIU4_9BILA</name>
<gene>
    <name evidence="1" type="ORF">T05_3168</name>
</gene>
<evidence type="ECO:0000313" key="2">
    <source>
        <dbReference type="Proteomes" id="UP000055048"/>
    </source>
</evidence>
<accession>A0A0V0UIU4</accession>
<dbReference type="EMBL" id="JYDJ01000001">
    <property type="protein sequence ID" value="KRX51193.1"/>
    <property type="molecule type" value="Genomic_DNA"/>
</dbReference>
<dbReference type="AlphaFoldDB" id="A0A0V0UIU4"/>
<proteinExistence type="predicted"/>
<reference evidence="1 2" key="1">
    <citation type="submission" date="2015-01" db="EMBL/GenBank/DDBJ databases">
        <title>Evolution of Trichinella species and genotypes.</title>
        <authorList>
            <person name="Korhonen P.K."/>
            <person name="Edoardo P."/>
            <person name="Giuseppe L.R."/>
            <person name="Gasser R.B."/>
        </authorList>
    </citation>
    <scope>NUCLEOTIDE SEQUENCE [LARGE SCALE GENOMIC DNA]</scope>
    <source>
        <strain evidence="1">ISS417</strain>
    </source>
</reference>
<evidence type="ECO:0000313" key="1">
    <source>
        <dbReference type="EMBL" id="KRX51193.1"/>
    </source>
</evidence>
<organism evidence="1 2">
    <name type="scientific">Trichinella murrelli</name>
    <dbReference type="NCBI Taxonomy" id="144512"/>
    <lineage>
        <taxon>Eukaryota</taxon>
        <taxon>Metazoa</taxon>
        <taxon>Ecdysozoa</taxon>
        <taxon>Nematoda</taxon>
        <taxon>Enoplea</taxon>
        <taxon>Dorylaimia</taxon>
        <taxon>Trichinellida</taxon>
        <taxon>Trichinellidae</taxon>
        <taxon>Trichinella</taxon>
    </lineage>
</organism>
<keyword evidence="2" id="KW-1185">Reference proteome</keyword>
<comment type="caution">
    <text evidence="1">The sequence shown here is derived from an EMBL/GenBank/DDBJ whole genome shotgun (WGS) entry which is preliminary data.</text>
</comment>
<dbReference type="Proteomes" id="UP000055048">
    <property type="component" value="Unassembled WGS sequence"/>
</dbReference>
<sequence>MLLIIDNASCYPRCELVDRENGLFSEKIKKGLRKTVFFGTTKMTIELSLVSKCAE</sequence>
<protein>
    <submittedName>
        <fullName evidence="1">Uncharacterized protein</fullName>
    </submittedName>
</protein>